<reference evidence="2 3" key="1">
    <citation type="submission" date="2021-06" db="EMBL/GenBank/DDBJ databases">
        <title>Differences between aerobic and microaerobic xylene degrading microbial communities.</title>
        <authorList>
            <person name="Banerjee S."/>
            <person name="Tancsics A."/>
        </authorList>
    </citation>
    <scope>NUCLEOTIDE SEQUENCE [LARGE SCALE GENOMIC DNA]</scope>
    <source>
        <strain evidence="2 3">MAP12</strain>
    </source>
</reference>
<dbReference type="Proteomes" id="UP000813068">
    <property type="component" value="Unassembled WGS sequence"/>
</dbReference>
<dbReference type="PANTHER" id="PTHR43233">
    <property type="entry name" value="FAMILY N-ACETYLTRANSFERASE, PUTATIVE (AFU_ORTHOLOGUE AFUA_6G03350)-RELATED"/>
    <property type="match status" value="1"/>
</dbReference>
<accession>A0ABS6MZV2</accession>
<dbReference type="Pfam" id="PF13673">
    <property type="entry name" value="Acetyltransf_10"/>
    <property type="match status" value="1"/>
</dbReference>
<dbReference type="RefSeq" id="WP_217682777.1">
    <property type="nucleotide sequence ID" value="NZ_JAHRGL010000057.1"/>
</dbReference>
<name>A0ABS6MZV2_9GAMM</name>
<proteinExistence type="predicted"/>
<protein>
    <submittedName>
        <fullName evidence="2">GNAT family N-acetyltransferase</fullName>
    </submittedName>
</protein>
<evidence type="ECO:0000313" key="2">
    <source>
        <dbReference type="EMBL" id="MBV2134335.1"/>
    </source>
</evidence>
<evidence type="ECO:0000313" key="3">
    <source>
        <dbReference type="Proteomes" id="UP000813068"/>
    </source>
</evidence>
<dbReference type="EMBL" id="JAHRGL010000057">
    <property type="protein sequence ID" value="MBV2134335.1"/>
    <property type="molecule type" value="Genomic_DNA"/>
</dbReference>
<comment type="caution">
    <text evidence="2">The sequence shown here is derived from an EMBL/GenBank/DDBJ whole genome shotgun (WGS) entry which is preliminary data.</text>
</comment>
<feature type="domain" description="N-acetyltransferase" evidence="1">
    <location>
        <begin position="2"/>
        <end position="131"/>
    </location>
</feature>
<dbReference type="InterPro" id="IPR053144">
    <property type="entry name" value="Acetyltransferase_Butenolide"/>
</dbReference>
<sequence>MLTYQLNTPLPASAVAAVFDASGIRRPSHDLARIERMFANADLVLSAWDGERLVGVCRALTDFSYCCYLSDLAVDRAYQRHGIGRELVERVRAALGEEVALILLSAPEAMDYYPRLGFDRIDNGFIIRRSR</sequence>
<dbReference type="InterPro" id="IPR000182">
    <property type="entry name" value="GNAT_dom"/>
</dbReference>
<dbReference type="PANTHER" id="PTHR43233:SF1">
    <property type="entry name" value="FAMILY N-ACETYLTRANSFERASE, PUTATIVE (AFU_ORTHOLOGUE AFUA_6G03350)-RELATED"/>
    <property type="match status" value="1"/>
</dbReference>
<organism evidence="2 3">
    <name type="scientific">Geopseudomonas aromaticivorans</name>
    <dbReference type="NCBI Taxonomy" id="2849492"/>
    <lineage>
        <taxon>Bacteria</taxon>
        <taxon>Pseudomonadati</taxon>
        <taxon>Pseudomonadota</taxon>
        <taxon>Gammaproteobacteria</taxon>
        <taxon>Pseudomonadales</taxon>
        <taxon>Pseudomonadaceae</taxon>
        <taxon>Geopseudomonas</taxon>
    </lineage>
</organism>
<keyword evidence="3" id="KW-1185">Reference proteome</keyword>
<gene>
    <name evidence="2" type="ORF">KRX52_16265</name>
</gene>
<dbReference type="PROSITE" id="PS51186">
    <property type="entry name" value="GNAT"/>
    <property type="match status" value="1"/>
</dbReference>
<evidence type="ECO:0000259" key="1">
    <source>
        <dbReference type="PROSITE" id="PS51186"/>
    </source>
</evidence>
<dbReference type="CDD" id="cd04301">
    <property type="entry name" value="NAT_SF"/>
    <property type="match status" value="1"/>
</dbReference>